<dbReference type="InterPro" id="IPR036526">
    <property type="entry name" value="C-N_Hydrolase_sf"/>
</dbReference>
<evidence type="ECO:0000259" key="2">
    <source>
        <dbReference type="Pfam" id="PF00795"/>
    </source>
</evidence>
<dbReference type="PANTHER" id="PTHR43674:SF2">
    <property type="entry name" value="BETA-UREIDOPROPIONASE"/>
    <property type="match status" value="1"/>
</dbReference>
<name>A0A212QNI9_9PROT</name>
<feature type="domain" description="CN hydrolase" evidence="2">
    <location>
        <begin position="62"/>
        <end position="201"/>
    </location>
</feature>
<evidence type="ECO:0000256" key="1">
    <source>
        <dbReference type="ARBA" id="ARBA00022801"/>
    </source>
</evidence>
<accession>A0A212QNI9</accession>
<evidence type="ECO:0000313" key="3">
    <source>
        <dbReference type="EMBL" id="SNB60884.1"/>
    </source>
</evidence>
<gene>
    <name evidence="3" type="ORF">SAMN07250955_10280</name>
</gene>
<reference evidence="3 4" key="1">
    <citation type="submission" date="2017-06" db="EMBL/GenBank/DDBJ databases">
        <authorList>
            <person name="Kim H.J."/>
            <person name="Triplett B.A."/>
        </authorList>
    </citation>
    <scope>NUCLEOTIDE SEQUENCE [LARGE SCALE GENOMIC DNA]</scope>
    <source>
        <strain evidence="3 4">B29T1</strain>
    </source>
</reference>
<dbReference type="Pfam" id="PF00795">
    <property type="entry name" value="CN_hydrolase"/>
    <property type="match status" value="1"/>
</dbReference>
<dbReference type="PANTHER" id="PTHR43674">
    <property type="entry name" value="NITRILASE C965.09-RELATED"/>
    <property type="match status" value="1"/>
</dbReference>
<keyword evidence="4" id="KW-1185">Reference proteome</keyword>
<dbReference type="EMBL" id="FYEH01000002">
    <property type="protein sequence ID" value="SNB60884.1"/>
    <property type="molecule type" value="Genomic_DNA"/>
</dbReference>
<dbReference type="RefSeq" id="WP_088559963.1">
    <property type="nucleotide sequence ID" value="NZ_FYEH01000002.1"/>
</dbReference>
<dbReference type="OrthoDB" id="9760188at2"/>
<dbReference type="GO" id="GO:0016811">
    <property type="term" value="F:hydrolase activity, acting on carbon-nitrogen (but not peptide) bonds, in linear amides"/>
    <property type="evidence" value="ECO:0007669"/>
    <property type="project" value="TreeGrafter"/>
</dbReference>
<protein>
    <submittedName>
        <fullName evidence="3">Carbon-nitrogen hydrolase</fullName>
    </submittedName>
</protein>
<dbReference type="Gene3D" id="3.60.110.10">
    <property type="entry name" value="Carbon-nitrogen hydrolase"/>
    <property type="match status" value="1"/>
</dbReference>
<evidence type="ECO:0000313" key="4">
    <source>
        <dbReference type="Proteomes" id="UP000197065"/>
    </source>
</evidence>
<dbReference type="InterPro" id="IPR003010">
    <property type="entry name" value="C-N_Hydrolase"/>
</dbReference>
<dbReference type="SUPFAM" id="SSF56317">
    <property type="entry name" value="Carbon-nitrogen hydrolase"/>
    <property type="match status" value="1"/>
</dbReference>
<dbReference type="InterPro" id="IPR050345">
    <property type="entry name" value="Aliph_Amidase/BUP"/>
</dbReference>
<dbReference type="AlphaFoldDB" id="A0A212QNI9"/>
<keyword evidence="1 3" id="KW-0378">Hydrolase</keyword>
<sequence>MHHLHELSDRDPTMRVRAIDADHQPRTVEAWHQVLADATSGDLCLVRASDHCPPLLSDSGSHETLGQACRERGVHVAWAYKETCTGRQYRALTFVDDTGGAQANYRGTHPDGGDIAGGFSAGNWMTIVPWRMGRVGLLLGKDLDHPEVARALRLGGAELLLWVGRADKLGPWRILAQARAIENGVACLGFGQDLILALPDGSIHAAAGSSVSFELGVAAGPPPSNRRPILYRCLCEEEPTPPG</sequence>
<proteinExistence type="predicted"/>
<dbReference type="Proteomes" id="UP000197065">
    <property type="component" value="Unassembled WGS sequence"/>
</dbReference>
<organism evidence="3 4">
    <name type="scientific">Arboricoccus pini</name>
    <dbReference type="NCBI Taxonomy" id="1963835"/>
    <lineage>
        <taxon>Bacteria</taxon>
        <taxon>Pseudomonadati</taxon>
        <taxon>Pseudomonadota</taxon>
        <taxon>Alphaproteobacteria</taxon>
        <taxon>Geminicoccales</taxon>
        <taxon>Geminicoccaceae</taxon>
        <taxon>Arboricoccus</taxon>
    </lineage>
</organism>